<evidence type="ECO:0000259" key="1">
    <source>
        <dbReference type="Pfam" id="PF00313"/>
    </source>
</evidence>
<name>A0A2S8NTR6_9MOLU</name>
<organism evidence="2 3">
    <name type="scientific">Candidatus Phytoplasma phoenicium</name>
    <dbReference type="NCBI Taxonomy" id="198422"/>
    <lineage>
        <taxon>Bacteria</taxon>
        <taxon>Bacillati</taxon>
        <taxon>Mycoplasmatota</taxon>
        <taxon>Mollicutes</taxon>
        <taxon>Acholeplasmatales</taxon>
        <taxon>Acholeplasmataceae</taxon>
        <taxon>Candidatus Phytoplasma</taxon>
        <taxon>16SrIX (Pigeon pea witches'-broom group)</taxon>
    </lineage>
</organism>
<accession>A0A2S8NTR6</accession>
<protein>
    <recommendedName>
        <fullName evidence="1">CSD domain-containing protein</fullName>
    </recommendedName>
</protein>
<dbReference type="Gene3D" id="2.40.50.140">
    <property type="entry name" value="Nucleic acid-binding proteins"/>
    <property type="match status" value="1"/>
</dbReference>
<sequence length="76" mass="9170">SNEITTSEHYNNKDEEWQQWDQKDIFCYYKSILQDCTENKFKTLREKEQVEFVIREIQKGRPQAVDIVVIKDTIVS</sequence>
<gene>
    <name evidence="2" type="ORF">C6B37_02085</name>
</gene>
<proteinExistence type="predicted"/>
<evidence type="ECO:0000313" key="2">
    <source>
        <dbReference type="EMBL" id="PQP79329.1"/>
    </source>
</evidence>
<dbReference type="InterPro" id="IPR002059">
    <property type="entry name" value="CSP_DNA-bd"/>
</dbReference>
<feature type="domain" description="CSD" evidence="1">
    <location>
        <begin position="21"/>
        <end position="69"/>
    </location>
</feature>
<dbReference type="GO" id="GO:0003676">
    <property type="term" value="F:nucleic acid binding"/>
    <property type="evidence" value="ECO:0007669"/>
    <property type="project" value="InterPro"/>
</dbReference>
<dbReference type="Pfam" id="PF00313">
    <property type="entry name" value="CSD"/>
    <property type="match status" value="1"/>
</dbReference>
<feature type="non-terminal residue" evidence="2">
    <location>
        <position position="1"/>
    </location>
</feature>
<dbReference type="EMBL" id="PUUG01000068">
    <property type="protein sequence ID" value="PQP79329.1"/>
    <property type="molecule type" value="Genomic_DNA"/>
</dbReference>
<dbReference type="Proteomes" id="UP000238672">
    <property type="component" value="Unassembled WGS sequence"/>
</dbReference>
<dbReference type="AlphaFoldDB" id="A0A2S8NTR6"/>
<evidence type="ECO:0000313" key="3">
    <source>
        <dbReference type="Proteomes" id="UP000238672"/>
    </source>
</evidence>
<reference evidence="2 3" key="1">
    <citation type="submission" date="2018-02" db="EMBL/GenBank/DDBJ databases">
        <title>Metagenomics reveals mixed infection of spiroplasma and phytoplasma in chicory.</title>
        <authorList>
            <person name="Polano C."/>
            <person name="Moruzzi S."/>
            <person name="Ermacora P."/>
            <person name="Ferrini F."/>
            <person name="Martini M."/>
            <person name="Firrao G."/>
        </authorList>
    </citation>
    <scope>NUCLEOTIDE SEQUENCE [LARGE SCALE GENOMIC DNA]</scope>
    <source>
        <strain evidence="2 3">ChiP</strain>
    </source>
</reference>
<keyword evidence="3" id="KW-1185">Reference proteome</keyword>
<comment type="caution">
    <text evidence="2">The sequence shown here is derived from an EMBL/GenBank/DDBJ whole genome shotgun (WGS) entry which is preliminary data.</text>
</comment>
<dbReference type="InterPro" id="IPR012340">
    <property type="entry name" value="NA-bd_OB-fold"/>
</dbReference>